<feature type="domain" description="RNA polymerase sigma-70 region 2" evidence="1">
    <location>
        <begin position="34"/>
        <end position="102"/>
    </location>
</feature>
<dbReference type="EMBL" id="CP066817">
    <property type="protein sequence ID" value="QQM60516.1"/>
    <property type="molecule type" value="Genomic_DNA"/>
</dbReference>
<gene>
    <name evidence="2" type="ORF">JH395_12415</name>
</gene>
<dbReference type="InterPro" id="IPR007627">
    <property type="entry name" value="RNA_pol_sigma70_r2"/>
</dbReference>
<dbReference type="OMA" id="EAMIICY"/>
<organism evidence="2 3">
    <name type="scientific">Lactiplantibacillus plantarum</name>
    <name type="common">Lactobacillus plantarum</name>
    <dbReference type="NCBI Taxonomy" id="1590"/>
    <lineage>
        <taxon>Bacteria</taxon>
        <taxon>Bacillati</taxon>
        <taxon>Bacillota</taxon>
        <taxon>Bacilli</taxon>
        <taxon>Lactobacillales</taxon>
        <taxon>Lactobacillaceae</taxon>
        <taxon>Lactiplantibacillus</taxon>
    </lineage>
</organism>
<dbReference type="GO" id="GO:0006352">
    <property type="term" value="P:DNA-templated transcription initiation"/>
    <property type="evidence" value="ECO:0007669"/>
    <property type="project" value="InterPro"/>
</dbReference>
<dbReference type="KEGG" id="lpb:SH83_02670"/>
<dbReference type="Gene3D" id="1.10.1740.10">
    <property type="match status" value="1"/>
</dbReference>
<dbReference type="InterPro" id="IPR014284">
    <property type="entry name" value="RNA_pol_sigma-70_dom"/>
</dbReference>
<evidence type="ECO:0000259" key="1">
    <source>
        <dbReference type="Pfam" id="PF04542"/>
    </source>
</evidence>
<dbReference type="GO" id="GO:0003700">
    <property type="term" value="F:DNA-binding transcription factor activity"/>
    <property type="evidence" value="ECO:0007669"/>
    <property type="project" value="InterPro"/>
</dbReference>
<dbReference type="SUPFAM" id="SSF88946">
    <property type="entry name" value="Sigma2 domain of RNA polymerase sigma factors"/>
    <property type="match status" value="1"/>
</dbReference>
<evidence type="ECO:0000313" key="2">
    <source>
        <dbReference type="EMBL" id="QQM60516.1"/>
    </source>
</evidence>
<protein>
    <submittedName>
        <fullName evidence="2">Sigma-70 family RNA polymerase sigma factor</fullName>
    </submittedName>
</protein>
<dbReference type="Proteomes" id="UP000595466">
    <property type="component" value="Chromosome"/>
</dbReference>
<name>A0A0G9FCB7_LACPN</name>
<dbReference type="InterPro" id="IPR013325">
    <property type="entry name" value="RNA_pol_sigma_r2"/>
</dbReference>
<sequence length="200" mass="23370">MQFLKLVRSEECHVNEQQLIHLAADGDDASINALAQQYVPVVWRLRRQYYVRNFDEDDWLQEGRIAVYRAAKKYQRLRQCSFGTYYRVLLSNQIIDHIRRTQARKRRPEGDILSLDVNDEDILCNIQTLRASTLDVVHVREQVRIFPAICSAFEGLVFMDLLAGQSPERIALSRQVEVDQVVNATDRCRKKMRDFLQDAA</sequence>
<evidence type="ECO:0000313" key="3">
    <source>
        <dbReference type="Proteomes" id="UP000595466"/>
    </source>
</evidence>
<proteinExistence type="predicted"/>
<dbReference type="NCBIfam" id="TIGR02937">
    <property type="entry name" value="sigma70-ECF"/>
    <property type="match status" value="1"/>
</dbReference>
<accession>A0A0G9FCB7</accession>
<dbReference type="Pfam" id="PF04542">
    <property type="entry name" value="Sigma70_r2"/>
    <property type="match status" value="1"/>
</dbReference>
<dbReference type="AlphaFoldDB" id="A0A0G9FCB7"/>
<reference evidence="2 3" key="1">
    <citation type="submission" date="2020-12" db="EMBL/GenBank/DDBJ databases">
        <title>Whole genome sequencing of Lactobacillus plantarum PC518.</title>
        <authorList>
            <person name="Guo Q."/>
        </authorList>
    </citation>
    <scope>NUCLEOTIDE SEQUENCE [LARGE SCALE GENOMIC DNA]</scope>
    <source>
        <strain evidence="2 3">PC518</strain>
    </source>
</reference>